<proteinExistence type="inferred from homology"/>
<dbReference type="SUPFAM" id="SSF52402">
    <property type="entry name" value="Adenine nucleotide alpha hydrolases-like"/>
    <property type="match status" value="2"/>
</dbReference>
<dbReference type="InterPro" id="IPR006016">
    <property type="entry name" value="UspA"/>
</dbReference>
<accession>A0A6G4TR50</accession>
<dbReference type="InterPro" id="IPR014729">
    <property type="entry name" value="Rossmann-like_a/b/a_fold"/>
</dbReference>
<organism evidence="3 4">
    <name type="scientific">Streptomyces coryli</name>
    <dbReference type="NCBI Taxonomy" id="1128680"/>
    <lineage>
        <taxon>Bacteria</taxon>
        <taxon>Bacillati</taxon>
        <taxon>Actinomycetota</taxon>
        <taxon>Actinomycetes</taxon>
        <taxon>Kitasatosporales</taxon>
        <taxon>Streptomycetaceae</taxon>
        <taxon>Streptomyces</taxon>
    </lineage>
</organism>
<dbReference type="AlphaFoldDB" id="A0A6G4TR50"/>
<dbReference type="PANTHER" id="PTHR46268:SF6">
    <property type="entry name" value="UNIVERSAL STRESS PROTEIN UP12"/>
    <property type="match status" value="1"/>
</dbReference>
<dbReference type="InterPro" id="IPR006015">
    <property type="entry name" value="Universal_stress_UspA"/>
</dbReference>
<evidence type="ECO:0000259" key="2">
    <source>
        <dbReference type="Pfam" id="PF00582"/>
    </source>
</evidence>
<evidence type="ECO:0000256" key="1">
    <source>
        <dbReference type="ARBA" id="ARBA00008791"/>
    </source>
</evidence>
<evidence type="ECO:0000313" key="4">
    <source>
        <dbReference type="Proteomes" id="UP000481583"/>
    </source>
</evidence>
<dbReference type="EMBL" id="JAAKZV010000002">
    <property type="protein sequence ID" value="NGN62489.1"/>
    <property type="molecule type" value="Genomic_DNA"/>
</dbReference>
<dbReference type="Proteomes" id="UP000481583">
    <property type="component" value="Unassembled WGS sequence"/>
</dbReference>
<keyword evidence="4" id="KW-1185">Reference proteome</keyword>
<comment type="caution">
    <text evidence="3">The sequence shown here is derived from an EMBL/GenBank/DDBJ whole genome shotgun (WGS) entry which is preliminary data.</text>
</comment>
<gene>
    <name evidence="3" type="ORF">G5C51_00995</name>
</gene>
<feature type="domain" description="UspA" evidence="2">
    <location>
        <begin position="13"/>
        <end position="149"/>
    </location>
</feature>
<dbReference type="Gene3D" id="3.40.50.620">
    <property type="entry name" value="HUPs"/>
    <property type="match status" value="2"/>
</dbReference>
<reference evidence="3 4" key="1">
    <citation type="submission" date="2020-02" db="EMBL/GenBank/DDBJ databases">
        <title>Whole-genome analyses of novel actinobacteria.</title>
        <authorList>
            <person name="Sahin N."/>
        </authorList>
    </citation>
    <scope>NUCLEOTIDE SEQUENCE [LARGE SCALE GENOMIC DNA]</scope>
    <source>
        <strain evidence="3 4">A7024</strain>
    </source>
</reference>
<name>A0A6G4TR50_9ACTN</name>
<sequence>MVNSPDVPPLHGRVVLGYDGSGSAELALEYAVDEAVRRGAGLEILCGDPWPSPAPPGEGLTAEDHRSRYRATRDLVEHAAEKAGKLAPGLIVVPSVTAEDAVQALLRCGRSASLTVVGTRGHGGFAGLLLGSVSLRLAARADGPVLVVRGDGEPRERSQGTVLVGVQAGSEEPALRHAFEDARRRKARLHALHAWRYPPMATALTRMEAERIRDADVSARRTGESLARYAVAPLREEFRDVPVTAGHECGSASAALVEASRTADLLVLTARRNPRRLGAHLGPVTHAALQHAHCPVLLVPAP</sequence>
<dbReference type="Pfam" id="PF00582">
    <property type="entry name" value="Usp"/>
    <property type="match status" value="2"/>
</dbReference>
<dbReference type="PANTHER" id="PTHR46268">
    <property type="entry name" value="STRESS RESPONSE PROTEIN NHAX"/>
    <property type="match status" value="1"/>
</dbReference>
<feature type="domain" description="UspA" evidence="2">
    <location>
        <begin position="161"/>
        <end position="300"/>
    </location>
</feature>
<comment type="similarity">
    <text evidence="1">Belongs to the universal stress protein A family.</text>
</comment>
<dbReference type="RefSeq" id="WP_165229908.1">
    <property type="nucleotide sequence ID" value="NZ_JAAKZV010000002.1"/>
</dbReference>
<evidence type="ECO:0000313" key="3">
    <source>
        <dbReference type="EMBL" id="NGN62489.1"/>
    </source>
</evidence>
<dbReference type="PRINTS" id="PR01438">
    <property type="entry name" value="UNVRSLSTRESS"/>
</dbReference>
<protein>
    <submittedName>
        <fullName evidence="3">Universal stress protein</fullName>
    </submittedName>
</protein>